<dbReference type="OrthoDB" id="6270916at2759"/>
<keyword evidence="3" id="KW-1185">Reference proteome</keyword>
<sequence>MSSLYHAFLLCQVWTVYCEAAGSLHPVNSTAYRAANATALEFWLKIAPTITNFLSISEDAAAINGHLLTVLEELKECRSIIVDKDYPYRLREKLWEYLWVFHGIELMPTYPGQSLGLAQHSRLLK</sequence>
<dbReference type="InterPro" id="IPR024855">
    <property type="entry name" value="UNC79"/>
</dbReference>
<protein>
    <submittedName>
        <fullName evidence="4">Integrase catalytic domain-containing protein</fullName>
    </submittedName>
</protein>
<dbReference type="EMBL" id="UZAE01003880">
    <property type="protein sequence ID" value="VDO00824.1"/>
    <property type="molecule type" value="Genomic_DNA"/>
</dbReference>
<dbReference type="WBParaSite" id="HNAJ_0000496501-mRNA-1">
    <property type="protein sequence ID" value="HNAJ_0000496501-mRNA-1"/>
    <property type="gene ID" value="HNAJ_0000496501"/>
</dbReference>
<reference evidence="4" key="1">
    <citation type="submission" date="2017-02" db="UniProtKB">
        <authorList>
            <consortium name="WormBaseParasite"/>
        </authorList>
    </citation>
    <scope>IDENTIFICATION</scope>
</reference>
<name>A0A0R3TD26_RODNA</name>
<dbReference type="PANTHER" id="PTHR21696:SF2">
    <property type="entry name" value="PROTEIN UNC-79 HOMOLOG"/>
    <property type="match status" value="1"/>
</dbReference>
<feature type="chain" id="PRO_5043131827" evidence="1">
    <location>
        <begin position="21"/>
        <end position="125"/>
    </location>
</feature>
<dbReference type="AlphaFoldDB" id="A0A0R3TD26"/>
<keyword evidence="1" id="KW-0732">Signal</keyword>
<proteinExistence type="predicted"/>
<evidence type="ECO:0000256" key="1">
    <source>
        <dbReference type="SAM" id="SignalP"/>
    </source>
</evidence>
<feature type="signal peptide" evidence="1">
    <location>
        <begin position="1"/>
        <end position="20"/>
    </location>
</feature>
<dbReference type="PANTHER" id="PTHR21696">
    <property type="entry name" value="PROTEIN UNC-79 HOMOLOG"/>
    <property type="match status" value="1"/>
</dbReference>
<dbReference type="Proteomes" id="UP000278807">
    <property type="component" value="Unassembled WGS sequence"/>
</dbReference>
<dbReference type="STRING" id="102285.A0A0R3TD26"/>
<evidence type="ECO:0000313" key="4">
    <source>
        <dbReference type="WBParaSite" id="HNAJ_0000496501-mRNA-1"/>
    </source>
</evidence>
<reference evidence="2 3" key="2">
    <citation type="submission" date="2018-11" db="EMBL/GenBank/DDBJ databases">
        <authorList>
            <consortium name="Pathogen Informatics"/>
        </authorList>
    </citation>
    <scope>NUCLEOTIDE SEQUENCE [LARGE SCALE GENOMIC DNA]</scope>
</reference>
<accession>A0A0R3TD26</accession>
<gene>
    <name evidence="2" type="ORF">HNAJ_LOCUS4964</name>
</gene>
<evidence type="ECO:0000313" key="2">
    <source>
        <dbReference type="EMBL" id="VDO00824.1"/>
    </source>
</evidence>
<organism evidence="4">
    <name type="scientific">Rodentolepis nana</name>
    <name type="common">Dwarf tapeworm</name>
    <name type="synonym">Hymenolepis nana</name>
    <dbReference type="NCBI Taxonomy" id="102285"/>
    <lineage>
        <taxon>Eukaryota</taxon>
        <taxon>Metazoa</taxon>
        <taxon>Spiralia</taxon>
        <taxon>Lophotrochozoa</taxon>
        <taxon>Platyhelminthes</taxon>
        <taxon>Cestoda</taxon>
        <taxon>Eucestoda</taxon>
        <taxon>Cyclophyllidea</taxon>
        <taxon>Hymenolepididae</taxon>
        <taxon>Rodentolepis</taxon>
    </lineage>
</organism>
<evidence type="ECO:0000313" key="3">
    <source>
        <dbReference type="Proteomes" id="UP000278807"/>
    </source>
</evidence>